<evidence type="ECO:0000313" key="2">
    <source>
        <dbReference type="EMBL" id="AOT73192.1"/>
    </source>
</evidence>
<dbReference type="CDD" id="cd06587">
    <property type="entry name" value="VOC"/>
    <property type="match status" value="1"/>
</dbReference>
<dbReference type="PROSITE" id="PS51819">
    <property type="entry name" value="VOC"/>
    <property type="match status" value="1"/>
</dbReference>
<keyword evidence="3" id="KW-1185">Reference proteome</keyword>
<dbReference type="STRING" id="1424294.Gferi_17710"/>
<accession>A0A1D8GQH4</accession>
<dbReference type="InterPro" id="IPR004360">
    <property type="entry name" value="Glyas_Fos-R_dOase_dom"/>
</dbReference>
<evidence type="ECO:0000259" key="1">
    <source>
        <dbReference type="PROSITE" id="PS51819"/>
    </source>
</evidence>
<protein>
    <recommendedName>
        <fullName evidence="1">VOC domain-containing protein</fullName>
    </recommendedName>
</protein>
<evidence type="ECO:0000313" key="3">
    <source>
        <dbReference type="Proteomes" id="UP000095743"/>
    </source>
</evidence>
<dbReference type="KEGG" id="gfe:Gferi_17710"/>
<dbReference type="Gene3D" id="3.10.180.10">
    <property type="entry name" value="2,3-Dihydroxybiphenyl 1,2-Dioxygenase, domain 1"/>
    <property type="match status" value="1"/>
</dbReference>
<dbReference type="SUPFAM" id="SSF54593">
    <property type="entry name" value="Glyoxalase/Bleomycin resistance protein/Dihydroxybiphenyl dioxygenase"/>
    <property type="match status" value="1"/>
</dbReference>
<reference evidence="2 3" key="1">
    <citation type="submission" date="2016-09" db="EMBL/GenBank/DDBJ databases">
        <title>Genomic analysis reveals versatility of anaerobic energy metabolism of Geosporobacter ferrireducens IRF9 of phylum Firmicutes.</title>
        <authorList>
            <person name="Kim S.-J."/>
        </authorList>
    </citation>
    <scope>NUCLEOTIDE SEQUENCE [LARGE SCALE GENOMIC DNA]</scope>
    <source>
        <strain evidence="2 3">IRF9</strain>
    </source>
</reference>
<organism evidence="2 3">
    <name type="scientific">Geosporobacter ferrireducens</name>
    <dbReference type="NCBI Taxonomy" id="1424294"/>
    <lineage>
        <taxon>Bacteria</taxon>
        <taxon>Bacillati</taxon>
        <taxon>Bacillota</taxon>
        <taxon>Clostridia</taxon>
        <taxon>Peptostreptococcales</taxon>
        <taxon>Thermotaleaceae</taxon>
        <taxon>Geosporobacter</taxon>
    </lineage>
</organism>
<dbReference type="AlphaFoldDB" id="A0A1D8GQH4"/>
<dbReference type="InterPro" id="IPR029068">
    <property type="entry name" value="Glyas_Bleomycin-R_OHBP_Dase"/>
</dbReference>
<dbReference type="Proteomes" id="UP000095743">
    <property type="component" value="Chromosome"/>
</dbReference>
<gene>
    <name evidence="2" type="ORF">Gferi_17710</name>
</gene>
<dbReference type="InterPro" id="IPR037523">
    <property type="entry name" value="VOC_core"/>
</dbReference>
<name>A0A1D8GQH4_9FIRM</name>
<dbReference type="EMBL" id="CP017269">
    <property type="protein sequence ID" value="AOT73192.1"/>
    <property type="molecule type" value="Genomic_DNA"/>
</dbReference>
<sequence>MHKLEEGVSRLKNPILFTRVGYSYLPTTSIEESINWYTKYLGLKLVDKFEDRGSFIGVLHYPHKNAIAVVLVETENHKPLTIIRNGIKFPIMAMACPDIEYTHNILKENGVEVENINVLGNGEAKYFYFRDNEGNFLEAAWSIWDLEDEIKEDFFKSDDAI</sequence>
<proteinExistence type="predicted"/>
<dbReference type="Pfam" id="PF00903">
    <property type="entry name" value="Glyoxalase"/>
    <property type="match status" value="1"/>
</dbReference>
<feature type="domain" description="VOC" evidence="1">
    <location>
        <begin position="19"/>
        <end position="142"/>
    </location>
</feature>